<dbReference type="EMBL" id="CP033912">
    <property type="protein sequence ID" value="AZA96691.1"/>
    <property type="molecule type" value="Genomic_DNA"/>
</dbReference>
<protein>
    <recommendedName>
        <fullName evidence="5">Carboxypeptidase regulatory-like domain-containing protein</fullName>
    </recommendedName>
</protein>
<reference evidence="3 4" key="1">
    <citation type="submission" date="2018-11" db="EMBL/GenBank/DDBJ databases">
        <title>Proposal to divide the Flavobacteriaceae and reorganize its genera based on Amino Acid Identity values calculated from whole genome sequences.</title>
        <authorList>
            <person name="Nicholson A.C."/>
            <person name="Gulvik C.A."/>
            <person name="Whitney A.M."/>
            <person name="Humrighouse B.W."/>
            <person name="Bell M."/>
            <person name="Holmes B."/>
            <person name="Steigerwalt A.G."/>
            <person name="Villarma A."/>
            <person name="Sheth M."/>
            <person name="Batra D."/>
            <person name="Pryor J."/>
            <person name="Bernardet J.-F."/>
            <person name="Hugo C."/>
            <person name="Kampfer P."/>
            <person name="Newman J."/>
            <person name="McQuiston J.R."/>
        </authorList>
    </citation>
    <scope>NUCLEOTIDE SEQUENCE [LARGE SCALE GENOMIC DNA]</scope>
    <source>
        <strain evidence="1 3">G0207</strain>
        <strain evidence="2 4">H5143</strain>
    </source>
</reference>
<accession>A0A3G6MKF6</accession>
<proteinExistence type="predicted"/>
<dbReference type="AlphaFoldDB" id="A0A3G6MKF6"/>
<dbReference type="Proteomes" id="UP000274073">
    <property type="component" value="Chromosome"/>
</dbReference>
<evidence type="ECO:0000313" key="2">
    <source>
        <dbReference type="EMBL" id="AZA96691.1"/>
    </source>
</evidence>
<evidence type="ECO:0008006" key="5">
    <source>
        <dbReference type="Google" id="ProtNLM"/>
    </source>
</evidence>
<dbReference type="RefSeq" id="WP_123850676.1">
    <property type="nucleotide sequence ID" value="NZ_CP033912.1"/>
</dbReference>
<keyword evidence="4" id="KW-1185">Reference proteome</keyword>
<name>A0A3G6MKF6_9FLAO</name>
<dbReference type="KEGG" id="csha:EG350_02975"/>
<dbReference type="Proteomes" id="UP000281741">
    <property type="component" value="Chromosome"/>
</dbReference>
<evidence type="ECO:0000313" key="3">
    <source>
        <dbReference type="Proteomes" id="UP000274073"/>
    </source>
</evidence>
<evidence type="ECO:0000313" key="1">
    <source>
        <dbReference type="EMBL" id="AZA88130.1"/>
    </source>
</evidence>
<sequence>MKFKIDKPCDENWGNMQNISEGKYCEKCSKKVLDLTQKSDEEIEEIMRKSEDQLCGRISSSASKIALSTALVLNLTFLNAQDVSVSLPLLSESQIQNDGNVIVSGELLLKEYKELICEVDIYWIHKDKYIKAVSDNYGKFMITIPSQYINDQNLLYFSFNRINKEIQYRNKKKGDTRLMPPPYPDEYFIFSKNDEIKNRQFFFNNYLTIRTGGLLRRKIHYYFNGNAVTEDEFDLLRKINPEYSYFYLQDEFARTVLGNENVDSLYLLFSK</sequence>
<organism evidence="1 3">
    <name type="scientific">Chryseobacterium shandongense</name>
    <dbReference type="NCBI Taxonomy" id="1493872"/>
    <lineage>
        <taxon>Bacteria</taxon>
        <taxon>Pseudomonadati</taxon>
        <taxon>Bacteroidota</taxon>
        <taxon>Flavobacteriia</taxon>
        <taxon>Flavobacteriales</taxon>
        <taxon>Weeksellaceae</taxon>
        <taxon>Chryseobacterium group</taxon>
        <taxon>Chryseobacterium</taxon>
    </lineage>
</organism>
<evidence type="ECO:0000313" key="4">
    <source>
        <dbReference type="Proteomes" id="UP000281741"/>
    </source>
</evidence>
<gene>
    <name evidence="1" type="ORF">EG349_15680</name>
    <name evidence="2" type="ORF">EG353_14465</name>
</gene>
<dbReference type="EMBL" id="CP033915">
    <property type="protein sequence ID" value="AZA88130.1"/>
    <property type="molecule type" value="Genomic_DNA"/>
</dbReference>
<dbReference type="OrthoDB" id="7432683at2"/>